<sequence length="155" mass="17628">MAQPLNLQESLAVSDIRQSVRKIRQGSEKDYRGQRSKQQQKRQRSIGLTKPNLTVTLKSIINQLLELKRDGISLVLNEQQTKFDIEFLLFTADSPALSLFSNFISSSGLSSCYFCLDPGVYNVDLHKVLYKNGDSEARSLKNYYQDAAIAHEKIR</sequence>
<evidence type="ECO:0000256" key="1">
    <source>
        <dbReference type="SAM" id="MobiDB-lite"/>
    </source>
</evidence>
<organism evidence="3 4">
    <name type="scientific">Didymodactylos carnosus</name>
    <dbReference type="NCBI Taxonomy" id="1234261"/>
    <lineage>
        <taxon>Eukaryota</taxon>
        <taxon>Metazoa</taxon>
        <taxon>Spiralia</taxon>
        <taxon>Gnathifera</taxon>
        <taxon>Rotifera</taxon>
        <taxon>Eurotatoria</taxon>
        <taxon>Bdelloidea</taxon>
        <taxon>Philodinida</taxon>
        <taxon>Philodinidae</taxon>
        <taxon>Didymodactylos</taxon>
    </lineage>
</organism>
<evidence type="ECO:0000313" key="2">
    <source>
        <dbReference type="EMBL" id="CAF1451419.1"/>
    </source>
</evidence>
<evidence type="ECO:0000313" key="3">
    <source>
        <dbReference type="EMBL" id="CAF4246041.1"/>
    </source>
</evidence>
<feature type="compositionally biased region" description="Basic residues" evidence="1">
    <location>
        <begin position="34"/>
        <end position="44"/>
    </location>
</feature>
<name>A0A8S2SQD6_9BILA</name>
<dbReference type="EMBL" id="CAJNOK010029723">
    <property type="protein sequence ID" value="CAF1451419.1"/>
    <property type="molecule type" value="Genomic_DNA"/>
</dbReference>
<dbReference type="AlphaFoldDB" id="A0A8S2SQD6"/>
<comment type="caution">
    <text evidence="3">The sequence shown here is derived from an EMBL/GenBank/DDBJ whole genome shotgun (WGS) entry which is preliminary data.</text>
</comment>
<feature type="region of interest" description="Disordered" evidence="1">
    <location>
        <begin position="24"/>
        <end position="45"/>
    </location>
</feature>
<evidence type="ECO:0000313" key="4">
    <source>
        <dbReference type="Proteomes" id="UP000682733"/>
    </source>
</evidence>
<reference evidence="3" key="1">
    <citation type="submission" date="2021-02" db="EMBL/GenBank/DDBJ databases">
        <authorList>
            <person name="Nowell W R."/>
        </authorList>
    </citation>
    <scope>NUCLEOTIDE SEQUENCE</scope>
</reference>
<accession>A0A8S2SQD6</accession>
<dbReference type="Proteomes" id="UP000677228">
    <property type="component" value="Unassembled WGS sequence"/>
</dbReference>
<proteinExistence type="predicted"/>
<feature type="non-terminal residue" evidence="3">
    <location>
        <position position="1"/>
    </location>
</feature>
<gene>
    <name evidence="2" type="ORF">OVA965_LOCUS34849</name>
    <name evidence="3" type="ORF">TMI583_LOCUS35793</name>
</gene>
<protein>
    <submittedName>
        <fullName evidence="3">Uncharacterized protein</fullName>
    </submittedName>
</protein>
<dbReference type="Proteomes" id="UP000682733">
    <property type="component" value="Unassembled WGS sequence"/>
</dbReference>
<dbReference type="EMBL" id="CAJOBA010051562">
    <property type="protein sequence ID" value="CAF4246041.1"/>
    <property type="molecule type" value="Genomic_DNA"/>
</dbReference>